<comment type="caution">
    <text evidence="1">The sequence shown here is derived from an EMBL/GenBank/DDBJ whole genome shotgun (WGS) entry which is preliminary data.</text>
</comment>
<name>A0AAW5AHG7_9PSED</name>
<dbReference type="EMBL" id="WKEW01000296">
    <property type="protein sequence ID" value="MCF5061317.1"/>
    <property type="molecule type" value="Genomic_DNA"/>
</dbReference>
<evidence type="ECO:0000313" key="2">
    <source>
        <dbReference type="Proteomes" id="UP000814172"/>
    </source>
</evidence>
<organism evidence="1 2">
    <name type="scientific">Pseudomonas proteolytica</name>
    <dbReference type="NCBI Taxonomy" id="219574"/>
    <lineage>
        <taxon>Bacteria</taxon>
        <taxon>Pseudomonadati</taxon>
        <taxon>Pseudomonadota</taxon>
        <taxon>Gammaproteobacteria</taxon>
        <taxon>Pseudomonadales</taxon>
        <taxon>Pseudomonadaceae</taxon>
        <taxon>Pseudomonas</taxon>
    </lineage>
</organism>
<sequence>MSDISKHLDEAEKHLAIAVSMMLKDAGSAKRMPSGSMWLGAWGDVSKATKAMLRVRSLAERFRFMETLRKRKPGAFAAQPGQVTHDLQTAETYHEIDPVCSAYFVR</sequence>
<dbReference type="AlphaFoldDB" id="A0AAW5AHG7"/>
<keyword evidence="2" id="KW-1185">Reference proteome</keyword>
<accession>A0AAW5AHG7</accession>
<proteinExistence type="predicted"/>
<evidence type="ECO:0000313" key="1">
    <source>
        <dbReference type="EMBL" id="MCF5061317.1"/>
    </source>
</evidence>
<dbReference type="Proteomes" id="UP000814172">
    <property type="component" value="Unassembled WGS sequence"/>
</dbReference>
<gene>
    <name evidence="1" type="ORF">GIW75_30790</name>
</gene>
<dbReference type="GeneID" id="70104962"/>
<protein>
    <submittedName>
        <fullName evidence="1">Uncharacterized protein</fullName>
    </submittedName>
</protein>
<dbReference type="RefSeq" id="WP_038440756.1">
    <property type="nucleotide sequence ID" value="NZ_WKEB01000496.1"/>
</dbReference>
<reference evidence="1 2" key="1">
    <citation type="submission" date="2019-11" db="EMBL/GenBank/DDBJ databases">
        <title>Epiphytic Pseudomonas syringae from cherry orchards.</title>
        <authorList>
            <person name="Hulin M.T."/>
        </authorList>
    </citation>
    <scope>NUCLEOTIDE SEQUENCE [LARGE SCALE GENOMIC DNA]</scope>
    <source>
        <strain evidence="1 2">PA-6-9F</strain>
    </source>
</reference>